<evidence type="ECO:0000256" key="3">
    <source>
        <dbReference type="ARBA" id="ARBA00023242"/>
    </source>
</evidence>
<keyword evidence="3" id="KW-0539">Nucleus</keyword>
<gene>
    <name evidence="6" type="ORF">H4R20_003680</name>
</gene>
<name>A0A9W8HVS1_9FUNG</name>
<dbReference type="InterPro" id="IPR036390">
    <property type="entry name" value="WH_DNA-bd_sf"/>
</dbReference>
<dbReference type="EMBL" id="JANBUO010000817">
    <property type="protein sequence ID" value="KAJ2801408.1"/>
    <property type="molecule type" value="Genomic_DNA"/>
</dbReference>
<accession>A0A9W8HVS1</accession>
<feature type="region of interest" description="Disordered" evidence="4">
    <location>
        <begin position="639"/>
        <end position="663"/>
    </location>
</feature>
<dbReference type="SUPFAM" id="SSF46785">
    <property type="entry name" value="Winged helix' DNA-binding domain"/>
    <property type="match status" value="1"/>
</dbReference>
<evidence type="ECO:0000313" key="6">
    <source>
        <dbReference type="EMBL" id="KAJ2801408.1"/>
    </source>
</evidence>
<sequence>MSTIHLVDTAAFGRPVDPTMLRQESGHNTVCNVATPASSTHSPYAAANGSSSLDNGSATAVSTWQPVAPSMAKLSINPGAASSAGLMQGALAGDMSTTAYPTPSQSIAQKATTVGYPLEPMYNSHGAMFAPAGLSNPGGDMGKFTTAISATLTKELPATTSHSEFATAATTPLGIRNSSNSSPLSLHNAMLNHANVSPTALISSAPLQPQDEMVPISSAMPRPLSIHPHSAAVPRFDELAGSGSAMRGHPSLTLSEPTSASLHGTGMAHAGSNENGISSADSLGQGLATTQPTSAGIRTESALTCEDPTFDSVAYWDENGYVCIPSMENLRLQLNSLGMTANHTDSLQKNFNDYQFKRQTDQRRIRHTSEQGIVKFSNENFLPGRDDLLHLVVRKSALKKLQGGGPTRERQNGTAPTPRKRTRPPSMRQGGPRASRASTSERLNPYTRYMPTDAGQAPGFPMPMSPMMGSFHAHQAPGSAGIAPLYTTSEGSGLVVPFGVPPLGFGIHQQMPMPERTDQALVSSAGQNYPQPQFYIDHTSPNFIPGFMHPNVALPGPIPGRFSPNLSQPPPHPQNQQQTSQVLPPPQQHQFIHQEHSPHPIGLQSNGGDANMDPYQHGHPHQFALQPPQMQQHQYQLFAPPTGELPMQPTPPRISNGRNSPSV</sequence>
<evidence type="ECO:0000256" key="4">
    <source>
        <dbReference type="SAM" id="MobiDB-lite"/>
    </source>
</evidence>
<dbReference type="Proteomes" id="UP001140094">
    <property type="component" value="Unassembled WGS sequence"/>
</dbReference>
<dbReference type="GO" id="GO:0043565">
    <property type="term" value="F:sequence-specific DNA binding"/>
    <property type="evidence" value="ECO:0007669"/>
    <property type="project" value="InterPro"/>
</dbReference>
<feature type="compositionally biased region" description="Polar residues" evidence="4">
    <location>
        <begin position="272"/>
        <end position="295"/>
    </location>
</feature>
<keyword evidence="7" id="KW-1185">Reference proteome</keyword>
<dbReference type="OrthoDB" id="5565197at2759"/>
<organism evidence="6 7">
    <name type="scientific">Coemansia guatemalensis</name>
    <dbReference type="NCBI Taxonomy" id="2761395"/>
    <lineage>
        <taxon>Eukaryota</taxon>
        <taxon>Fungi</taxon>
        <taxon>Fungi incertae sedis</taxon>
        <taxon>Zoopagomycota</taxon>
        <taxon>Kickxellomycotina</taxon>
        <taxon>Kickxellomycetes</taxon>
        <taxon>Kickxellales</taxon>
        <taxon>Kickxellaceae</taxon>
        <taxon>Coemansia</taxon>
    </lineage>
</organism>
<feature type="region of interest" description="Disordered" evidence="4">
    <location>
        <begin position="259"/>
        <end position="295"/>
    </location>
</feature>
<comment type="caution">
    <text evidence="6">The sequence shown here is derived from an EMBL/GenBank/DDBJ whole genome shotgun (WGS) entry which is preliminary data.</text>
</comment>
<reference evidence="6" key="1">
    <citation type="submission" date="2022-07" db="EMBL/GenBank/DDBJ databases">
        <title>Phylogenomic reconstructions and comparative analyses of Kickxellomycotina fungi.</title>
        <authorList>
            <person name="Reynolds N.K."/>
            <person name="Stajich J.E."/>
            <person name="Barry K."/>
            <person name="Grigoriev I.V."/>
            <person name="Crous P."/>
            <person name="Smith M.E."/>
        </authorList>
    </citation>
    <scope>NUCLEOTIDE SEQUENCE</scope>
    <source>
        <strain evidence="6">NRRL 1565</strain>
    </source>
</reference>
<feature type="region of interest" description="Disordered" evidence="4">
    <location>
        <begin position="399"/>
        <end position="443"/>
    </location>
</feature>
<dbReference type="Pfam" id="PF00447">
    <property type="entry name" value="HSF_DNA-bind"/>
    <property type="match status" value="1"/>
</dbReference>
<evidence type="ECO:0000256" key="2">
    <source>
        <dbReference type="ARBA" id="ARBA00023125"/>
    </source>
</evidence>
<keyword evidence="2" id="KW-0238">DNA-binding</keyword>
<evidence type="ECO:0000313" key="7">
    <source>
        <dbReference type="Proteomes" id="UP001140094"/>
    </source>
</evidence>
<comment type="subcellular location">
    <subcellularLocation>
        <location evidence="1">Nucleus</location>
    </subcellularLocation>
</comment>
<protein>
    <recommendedName>
        <fullName evidence="5">HSF-type DNA-binding domain-containing protein</fullName>
    </recommendedName>
</protein>
<dbReference type="GO" id="GO:0003700">
    <property type="term" value="F:DNA-binding transcription factor activity"/>
    <property type="evidence" value="ECO:0007669"/>
    <property type="project" value="InterPro"/>
</dbReference>
<dbReference type="InterPro" id="IPR000232">
    <property type="entry name" value="HSF_DNA-bd"/>
</dbReference>
<dbReference type="Gene3D" id="1.10.10.10">
    <property type="entry name" value="Winged helix-like DNA-binding domain superfamily/Winged helix DNA-binding domain"/>
    <property type="match status" value="1"/>
</dbReference>
<dbReference type="GO" id="GO:0005634">
    <property type="term" value="C:nucleus"/>
    <property type="evidence" value="ECO:0007669"/>
    <property type="project" value="UniProtKB-SubCell"/>
</dbReference>
<dbReference type="AlphaFoldDB" id="A0A9W8HVS1"/>
<proteinExistence type="predicted"/>
<feature type="region of interest" description="Disordered" evidence="4">
    <location>
        <begin position="555"/>
        <end position="620"/>
    </location>
</feature>
<dbReference type="InterPro" id="IPR036388">
    <property type="entry name" value="WH-like_DNA-bd_sf"/>
</dbReference>
<evidence type="ECO:0000256" key="1">
    <source>
        <dbReference type="ARBA" id="ARBA00004123"/>
    </source>
</evidence>
<feature type="domain" description="HSF-type DNA-binding" evidence="5">
    <location>
        <begin position="306"/>
        <end position="395"/>
    </location>
</feature>
<evidence type="ECO:0000259" key="5">
    <source>
        <dbReference type="Pfam" id="PF00447"/>
    </source>
</evidence>